<dbReference type="InterPro" id="IPR013974">
    <property type="entry name" value="SAF"/>
</dbReference>
<keyword evidence="1" id="KW-0472">Membrane</keyword>
<keyword evidence="4" id="KW-1185">Reference proteome</keyword>
<organism evidence="3 4">
    <name type="scientific">Mycetocola miduiensis</name>
    <dbReference type="NCBI Taxonomy" id="995034"/>
    <lineage>
        <taxon>Bacteria</taxon>
        <taxon>Bacillati</taxon>
        <taxon>Actinomycetota</taxon>
        <taxon>Actinomycetes</taxon>
        <taxon>Micrococcales</taxon>
        <taxon>Microbacteriaceae</taxon>
        <taxon>Mycetocola</taxon>
    </lineage>
</organism>
<dbReference type="SMART" id="SM00858">
    <property type="entry name" value="SAF"/>
    <property type="match status" value="1"/>
</dbReference>
<sequence length="199" mass="20219">MKGRFRLRAIDPRVVVGAGLILASVAGVWVVVDAADRSSPVLVAASTLSVGDTLSEDDLDVAHVRLDKADARYLARVPDGGLVVTRTVFEGEIVPLSAVKSSAHVQVRAVVVESAIRLPGSVETGSLVDVWAAERAEDGSFAPPVVVVGGASVVEVIEQQGLVSSGAANTVELLVPTGTVALLLAAIAGESAISIVPAG</sequence>
<evidence type="ECO:0000259" key="2">
    <source>
        <dbReference type="SMART" id="SM00858"/>
    </source>
</evidence>
<name>A0A1I5BUK6_9MICO</name>
<dbReference type="OrthoDB" id="5083100at2"/>
<dbReference type="RefSeq" id="WP_090711172.1">
    <property type="nucleotide sequence ID" value="NZ_FOVM01000005.1"/>
</dbReference>
<evidence type="ECO:0000313" key="4">
    <source>
        <dbReference type="Proteomes" id="UP000198867"/>
    </source>
</evidence>
<evidence type="ECO:0000313" key="3">
    <source>
        <dbReference type="EMBL" id="SFN78469.1"/>
    </source>
</evidence>
<accession>A0A1I5BUK6</accession>
<feature type="transmembrane region" description="Helical" evidence="1">
    <location>
        <begin position="12"/>
        <end position="32"/>
    </location>
</feature>
<gene>
    <name evidence="3" type="ORF">SAMN05216219_2119</name>
</gene>
<dbReference type="Proteomes" id="UP000198867">
    <property type="component" value="Unassembled WGS sequence"/>
</dbReference>
<protein>
    <submittedName>
        <fullName evidence="3">Chaperone for flagella basal body P-ring formation</fullName>
    </submittedName>
</protein>
<keyword evidence="1" id="KW-0812">Transmembrane</keyword>
<feature type="domain" description="SAF" evidence="2">
    <location>
        <begin position="39"/>
        <end position="100"/>
    </location>
</feature>
<dbReference type="STRING" id="995034.SAMN05216219_2119"/>
<reference evidence="4" key="1">
    <citation type="submission" date="2016-10" db="EMBL/GenBank/DDBJ databases">
        <authorList>
            <person name="Varghese N."/>
            <person name="Submissions S."/>
        </authorList>
    </citation>
    <scope>NUCLEOTIDE SEQUENCE [LARGE SCALE GENOMIC DNA]</scope>
    <source>
        <strain evidence="4">CGMCC 1.11101</strain>
    </source>
</reference>
<keyword evidence="3" id="KW-0969">Cilium</keyword>
<dbReference type="CDD" id="cd11614">
    <property type="entry name" value="SAF_CpaB_FlgA_like"/>
    <property type="match status" value="1"/>
</dbReference>
<proteinExistence type="predicted"/>
<keyword evidence="3" id="KW-0966">Cell projection</keyword>
<keyword evidence="1" id="KW-1133">Transmembrane helix</keyword>
<dbReference type="AlphaFoldDB" id="A0A1I5BUK6"/>
<evidence type="ECO:0000256" key="1">
    <source>
        <dbReference type="SAM" id="Phobius"/>
    </source>
</evidence>
<dbReference type="EMBL" id="FOVM01000005">
    <property type="protein sequence ID" value="SFN78469.1"/>
    <property type="molecule type" value="Genomic_DNA"/>
</dbReference>
<keyword evidence="3" id="KW-0282">Flagellum</keyword>